<dbReference type="EMBL" id="VJMH01000728">
    <property type="protein sequence ID" value="KAF0714692.1"/>
    <property type="molecule type" value="Genomic_DNA"/>
</dbReference>
<name>A0A6A4ZPU7_9STRA</name>
<feature type="non-terminal residue" evidence="1">
    <location>
        <position position="193"/>
    </location>
</feature>
<dbReference type="OrthoDB" id="78977at2759"/>
<organism evidence="1">
    <name type="scientific">Aphanomyces stellatus</name>
    <dbReference type="NCBI Taxonomy" id="120398"/>
    <lineage>
        <taxon>Eukaryota</taxon>
        <taxon>Sar</taxon>
        <taxon>Stramenopiles</taxon>
        <taxon>Oomycota</taxon>
        <taxon>Saprolegniomycetes</taxon>
        <taxon>Saprolegniales</taxon>
        <taxon>Verrucalvaceae</taxon>
        <taxon>Aphanomyces</taxon>
    </lineage>
</organism>
<reference evidence="1" key="1">
    <citation type="submission" date="2019-06" db="EMBL/GenBank/DDBJ databases">
        <title>Genomics analysis of Aphanomyces spp. identifies a new class of oomycete effector associated with host adaptation.</title>
        <authorList>
            <person name="Gaulin E."/>
        </authorList>
    </citation>
    <scope>NUCLEOTIDE SEQUENCE</scope>
    <source>
        <strain evidence="1">CBS 578.67</strain>
    </source>
</reference>
<evidence type="ECO:0000313" key="1">
    <source>
        <dbReference type="EMBL" id="KAF0714692.1"/>
    </source>
</evidence>
<proteinExistence type="predicted"/>
<protein>
    <submittedName>
        <fullName evidence="1">Uncharacterized protein</fullName>
    </submittedName>
</protein>
<sequence length="193" mass="21360">MVQSPVIPAGQVLVRVNSTAPGRRVYIGVWRGFAYVLGSLACSCVYLVVLEPAFANDFLVDQLVTQANGTLDVLASTASMDKSYDSSVATTDIYQTYIRRLVLSELTTVEYAVVNLRGLSGHHCMWMATQYCWVDLNQTFEIAHSTARQTRCASRYATNGAVYMETVLRNQDWDDFLRNYGGASGIFTVAIQS</sequence>
<accession>A0A6A4ZPU7</accession>
<comment type="caution">
    <text evidence="1">The sequence shown here is derived from an EMBL/GenBank/DDBJ whole genome shotgun (WGS) entry which is preliminary data.</text>
</comment>
<gene>
    <name evidence="1" type="ORF">As57867_003731</name>
</gene>
<dbReference type="AlphaFoldDB" id="A0A6A4ZPU7"/>